<dbReference type="Gene3D" id="3.30.1330.30">
    <property type="match status" value="1"/>
</dbReference>
<name>A0A356W572_9PROT</name>
<evidence type="ECO:0000259" key="4">
    <source>
        <dbReference type="SMART" id="SM00967"/>
    </source>
</evidence>
<dbReference type="GO" id="GO:0008173">
    <property type="term" value="F:RNA methyltransferase activity"/>
    <property type="evidence" value="ECO:0007669"/>
    <property type="project" value="InterPro"/>
</dbReference>
<feature type="compositionally biased region" description="Basic residues" evidence="3">
    <location>
        <begin position="1"/>
        <end position="11"/>
    </location>
</feature>
<dbReference type="Gene3D" id="3.40.1280.10">
    <property type="match status" value="1"/>
</dbReference>
<feature type="compositionally biased region" description="Basic residues" evidence="3">
    <location>
        <begin position="21"/>
        <end position="30"/>
    </location>
</feature>
<proteinExistence type="predicted"/>
<gene>
    <name evidence="5" type="ORF">DD728_08085</name>
</gene>
<accession>A0A356W572</accession>
<evidence type="ECO:0000256" key="2">
    <source>
        <dbReference type="ARBA" id="ARBA00022679"/>
    </source>
</evidence>
<evidence type="ECO:0000313" key="5">
    <source>
        <dbReference type="EMBL" id="HBQ48829.1"/>
    </source>
</evidence>
<dbReference type="InterPro" id="IPR013123">
    <property type="entry name" value="SpoU_subst-bd"/>
</dbReference>
<keyword evidence="2 5" id="KW-0808">Transferase</keyword>
<dbReference type="InterPro" id="IPR029028">
    <property type="entry name" value="Alpha/beta_knot_MTases"/>
</dbReference>
<dbReference type="GO" id="GO:0003723">
    <property type="term" value="F:RNA binding"/>
    <property type="evidence" value="ECO:0007669"/>
    <property type="project" value="InterPro"/>
</dbReference>
<dbReference type="PANTHER" id="PTHR46429">
    <property type="entry name" value="23S RRNA (GUANOSINE-2'-O-)-METHYLTRANSFERASE RLMB"/>
    <property type="match status" value="1"/>
</dbReference>
<dbReference type="GO" id="GO:0032259">
    <property type="term" value="P:methylation"/>
    <property type="evidence" value="ECO:0007669"/>
    <property type="project" value="UniProtKB-KW"/>
</dbReference>
<protein>
    <submittedName>
        <fullName evidence="5">23S rRNA (Guanosine(2251)-2'-O)-methyltransferase RlmB</fullName>
    </submittedName>
</protein>
<dbReference type="GO" id="GO:0005829">
    <property type="term" value="C:cytosol"/>
    <property type="evidence" value="ECO:0007669"/>
    <property type="project" value="TreeGrafter"/>
</dbReference>
<comment type="caution">
    <text evidence="5">The sequence shown here is derived from an EMBL/GenBank/DDBJ whole genome shotgun (WGS) entry which is preliminary data.</text>
</comment>
<dbReference type="InterPro" id="IPR029064">
    <property type="entry name" value="Ribosomal_eL30-like_sf"/>
</dbReference>
<dbReference type="AlphaFoldDB" id="A0A356W572"/>
<dbReference type="Proteomes" id="UP000263957">
    <property type="component" value="Unassembled WGS sequence"/>
</dbReference>
<dbReference type="CDD" id="cd18103">
    <property type="entry name" value="SpoU-like_RlmB"/>
    <property type="match status" value="1"/>
</dbReference>
<feature type="region of interest" description="Disordered" evidence="3">
    <location>
        <begin position="1"/>
        <end position="40"/>
    </location>
</feature>
<reference evidence="5 6" key="1">
    <citation type="journal article" date="2018" name="Nat. Biotechnol.">
        <title>A standardized bacterial taxonomy based on genome phylogeny substantially revises the tree of life.</title>
        <authorList>
            <person name="Parks D.H."/>
            <person name="Chuvochina M."/>
            <person name="Waite D.W."/>
            <person name="Rinke C."/>
            <person name="Skarshewski A."/>
            <person name="Chaumeil P.A."/>
            <person name="Hugenholtz P."/>
        </authorList>
    </citation>
    <scope>NUCLEOTIDE SEQUENCE [LARGE SCALE GENOMIC DNA]</scope>
    <source>
        <strain evidence="5">UBA10378</strain>
    </source>
</reference>
<dbReference type="InterPro" id="IPR004441">
    <property type="entry name" value="rRNA_MeTrfase_TrmH"/>
</dbReference>
<dbReference type="Pfam" id="PF00588">
    <property type="entry name" value="SpoU_methylase"/>
    <property type="match status" value="1"/>
</dbReference>
<organism evidence="5 6">
    <name type="scientific">Hyphomonas atlantica</name>
    <dbReference type="NCBI Taxonomy" id="1280948"/>
    <lineage>
        <taxon>Bacteria</taxon>
        <taxon>Pseudomonadati</taxon>
        <taxon>Pseudomonadota</taxon>
        <taxon>Alphaproteobacteria</taxon>
        <taxon>Hyphomonadales</taxon>
        <taxon>Hyphomonadaceae</taxon>
        <taxon>Hyphomonas</taxon>
    </lineage>
</organism>
<dbReference type="SUPFAM" id="SSF75217">
    <property type="entry name" value="alpha/beta knot"/>
    <property type="match status" value="1"/>
</dbReference>
<keyword evidence="1 5" id="KW-0489">Methyltransferase</keyword>
<feature type="domain" description="RNA 2-O ribose methyltransferase substrate binding" evidence="4">
    <location>
        <begin position="44"/>
        <end position="113"/>
    </location>
</feature>
<dbReference type="PANTHER" id="PTHR46429:SF1">
    <property type="entry name" value="23S RRNA (GUANOSINE-2'-O-)-METHYLTRANSFERASE RLMB"/>
    <property type="match status" value="1"/>
</dbReference>
<evidence type="ECO:0000313" key="6">
    <source>
        <dbReference type="Proteomes" id="UP000263957"/>
    </source>
</evidence>
<dbReference type="SMART" id="SM00967">
    <property type="entry name" value="SpoU_sub_bind"/>
    <property type="match status" value="1"/>
</dbReference>
<dbReference type="Pfam" id="PF08032">
    <property type="entry name" value="SpoU_sub_bind"/>
    <property type="match status" value="1"/>
</dbReference>
<dbReference type="InterPro" id="IPR029026">
    <property type="entry name" value="tRNA_m1G_MTases_N"/>
</dbReference>
<dbReference type="SUPFAM" id="SSF55315">
    <property type="entry name" value="L30e-like"/>
    <property type="match status" value="1"/>
</dbReference>
<dbReference type="InterPro" id="IPR001537">
    <property type="entry name" value="SpoU_MeTrfase"/>
</dbReference>
<dbReference type="EMBL" id="DOGS01000164">
    <property type="protein sequence ID" value="HBQ48829.1"/>
    <property type="molecule type" value="Genomic_DNA"/>
</dbReference>
<evidence type="ECO:0000256" key="1">
    <source>
        <dbReference type="ARBA" id="ARBA00022603"/>
    </source>
</evidence>
<sequence length="276" mass="28469">MPRNHSNRRKAHDSADNARRGPARPPRRGGKGRDSGGADGGPLWIWGTHAVAAALANPARTCHELLATENAAQRLPAGAVQPVIVSAKDIDSRLPDGAVHQGVAVKVDPLEPVALEDLIDAGVSHIAVLDQVSDPHNLGAVYRSAAAFGFGGLVLQTRNAPNVTGVAAKAAVGAIETVREARVVNIARALELLAEAGYHTVGLAGEGQRLIADAVEGAPKLAIVLGAEGPGIRPAVAKACAELARIPIAPEMESLNVSNAAAVAFYESSRNRFPLS</sequence>
<dbReference type="GO" id="GO:0006396">
    <property type="term" value="P:RNA processing"/>
    <property type="evidence" value="ECO:0007669"/>
    <property type="project" value="InterPro"/>
</dbReference>
<evidence type="ECO:0000256" key="3">
    <source>
        <dbReference type="SAM" id="MobiDB-lite"/>
    </source>
</evidence>